<keyword evidence="7" id="KW-1185">Reference proteome</keyword>
<evidence type="ECO:0000256" key="4">
    <source>
        <dbReference type="PIRNR" id="PIRNR005690"/>
    </source>
</evidence>
<evidence type="ECO:0000313" key="7">
    <source>
        <dbReference type="Proteomes" id="UP001596142"/>
    </source>
</evidence>
<dbReference type="RefSeq" id="WP_385943022.1">
    <property type="nucleotide sequence ID" value="NZ_JBHSOZ010000010.1"/>
</dbReference>
<feature type="transmembrane region" description="Helical" evidence="5">
    <location>
        <begin position="275"/>
        <end position="299"/>
    </location>
</feature>
<dbReference type="Proteomes" id="UP001596142">
    <property type="component" value="Unassembled WGS sequence"/>
</dbReference>
<organism evidence="6 7">
    <name type="scientific">Thalassorhabdus alkalitolerans</name>
    <dbReference type="NCBI Taxonomy" id="2282697"/>
    <lineage>
        <taxon>Bacteria</taxon>
        <taxon>Bacillati</taxon>
        <taxon>Bacillota</taxon>
        <taxon>Bacilli</taxon>
        <taxon>Bacillales</taxon>
        <taxon>Bacillaceae</taxon>
        <taxon>Thalassorhabdus</taxon>
    </lineage>
</organism>
<keyword evidence="3 4" id="KW-0472">Membrane</keyword>
<accession>A0ABW0YUG0</accession>
<dbReference type="InterPro" id="IPR004995">
    <property type="entry name" value="Spore_Ger"/>
</dbReference>
<keyword evidence="5" id="KW-1133">Transmembrane helix</keyword>
<evidence type="ECO:0000313" key="6">
    <source>
        <dbReference type="EMBL" id="MFC5714367.1"/>
    </source>
</evidence>
<proteinExistence type="inferred from homology"/>
<dbReference type="Pfam" id="PF03323">
    <property type="entry name" value="GerA"/>
    <property type="match status" value="1"/>
</dbReference>
<dbReference type="PANTHER" id="PTHR22550">
    <property type="entry name" value="SPORE GERMINATION PROTEIN"/>
    <property type="match status" value="1"/>
</dbReference>
<gene>
    <name evidence="6" type="ORF">ACFPU1_16575</name>
</gene>
<feature type="transmembrane region" description="Helical" evidence="5">
    <location>
        <begin position="367"/>
        <end position="386"/>
    </location>
</feature>
<comment type="similarity">
    <text evidence="2 4">Belongs to the GerABKA family.</text>
</comment>
<evidence type="ECO:0000256" key="2">
    <source>
        <dbReference type="ARBA" id="ARBA00005278"/>
    </source>
</evidence>
<name>A0ABW0YUG0_9BACI</name>
<dbReference type="EMBL" id="JBHSOZ010000010">
    <property type="protein sequence ID" value="MFC5714367.1"/>
    <property type="molecule type" value="Genomic_DNA"/>
</dbReference>
<dbReference type="PANTHER" id="PTHR22550:SF5">
    <property type="entry name" value="LEUCINE ZIPPER PROTEIN 4"/>
    <property type="match status" value="1"/>
</dbReference>
<evidence type="ECO:0000256" key="5">
    <source>
        <dbReference type="SAM" id="Phobius"/>
    </source>
</evidence>
<keyword evidence="5" id="KW-0812">Transmembrane</keyword>
<comment type="subcellular location">
    <subcellularLocation>
        <location evidence="4">Cell membrane</location>
    </subcellularLocation>
    <subcellularLocation>
        <location evidence="1">Membrane</location>
        <topology evidence="1">Multi-pass membrane protein</topology>
    </subcellularLocation>
</comment>
<evidence type="ECO:0000256" key="3">
    <source>
        <dbReference type="ARBA" id="ARBA00023136"/>
    </source>
</evidence>
<feature type="transmembrane region" description="Helical" evidence="5">
    <location>
        <begin position="398"/>
        <end position="423"/>
    </location>
</feature>
<reference evidence="7" key="1">
    <citation type="journal article" date="2019" name="Int. J. Syst. Evol. Microbiol.">
        <title>The Global Catalogue of Microorganisms (GCM) 10K type strain sequencing project: providing services to taxonomists for standard genome sequencing and annotation.</title>
        <authorList>
            <consortium name="The Broad Institute Genomics Platform"/>
            <consortium name="The Broad Institute Genome Sequencing Center for Infectious Disease"/>
            <person name="Wu L."/>
            <person name="Ma J."/>
        </authorList>
    </citation>
    <scope>NUCLEOTIDE SEQUENCE [LARGE SCALE GENOMIC DNA]</scope>
    <source>
        <strain evidence="7">CECT 7184</strain>
    </source>
</reference>
<comment type="caution">
    <text evidence="6">The sequence shown here is derived from an EMBL/GenBank/DDBJ whole genome shotgun (WGS) entry which is preliminary data.</text>
</comment>
<evidence type="ECO:0000256" key="1">
    <source>
        <dbReference type="ARBA" id="ARBA00004141"/>
    </source>
</evidence>
<protein>
    <submittedName>
        <fullName evidence="6">Spore germination protein</fullName>
    </submittedName>
</protein>
<dbReference type="InterPro" id="IPR050768">
    <property type="entry name" value="UPF0353/GerABKA_families"/>
</dbReference>
<dbReference type="PIRSF" id="PIRSF005690">
    <property type="entry name" value="GerBA"/>
    <property type="match status" value="1"/>
</dbReference>
<sequence length="476" mass="52888">MKKASLLDEQVEIVKKGLNDTDDLMCLSLPYFHTELSVMFLETRVKRVEFEKQVLDHLKPETKIADVKAKIAKTEWAQTKDLSYIITRIAEGYGAVIIEGEDKALLFDVSQTPERDVEEPVNEQVIRGSHAGFVESLDTNLNLLRVVIKNPDLTVKFYKIGERTGTKVAIVYINGLAKEELLTELAERITSIKADAVNAPSFTEEFIEDEAFTPFPQFLNTERIDRVTGNLLEGRVAVMSDGSPTALICPTTFWAFYQSPDDYNSRWMMGTSFRLLRLLSFLISVSLPALYISIVSFHFEVIPEGMTLMIKESIDQIPYPPLIEAFIMEITIELIREAGIRLPSPVGQTIGIVGGLVIGDAVVNAGFVSNVMIIVVAITAIASFVVPNNEMSMSVRVLRFPLMLAAAAFGLIGIVFGLTLILIHMCGLRSFGTPYLSPLAPLSFTELKDSVIRGPLWKMNTRPFGSQALDKTRQGK</sequence>